<dbReference type="InterPro" id="IPR038519">
    <property type="entry name" value="MCP_C_sf"/>
</dbReference>
<evidence type="ECO:0000256" key="1">
    <source>
        <dbReference type="ARBA" id="ARBA00004328"/>
    </source>
</evidence>
<dbReference type="InterPro" id="IPR007542">
    <property type="entry name" value="MCP_C"/>
</dbReference>
<feature type="domain" description="Major capsid protein N-terminal" evidence="5">
    <location>
        <begin position="977"/>
        <end position="1127"/>
    </location>
</feature>
<dbReference type="Gene3D" id="2.70.9.10">
    <property type="entry name" value="Adenovirus Type 2 Hexon, domain 4"/>
    <property type="match status" value="2"/>
</dbReference>
<dbReference type="GO" id="GO:0019028">
    <property type="term" value="C:viral capsid"/>
    <property type="evidence" value="ECO:0007669"/>
    <property type="project" value="UniProtKB-KW"/>
</dbReference>
<protein>
    <submittedName>
        <fullName evidence="6">Major capsid protein</fullName>
    </submittedName>
</protein>
<dbReference type="SUPFAM" id="SSF49749">
    <property type="entry name" value="Group II dsDNA viruses VP"/>
    <property type="match status" value="3"/>
</dbReference>
<organism evidence="6">
    <name type="scientific">Mimivirus LCMiAC02</name>
    <dbReference type="NCBI Taxonomy" id="2506609"/>
    <lineage>
        <taxon>Viruses</taxon>
        <taxon>Varidnaviria</taxon>
        <taxon>Bamfordvirae</taxon>
        <taxon>Nucleocytoviricota</taxon>
        <taxon>Megaviricetes</taxon>
        <taxon>Imitervirales</taxon>
        <taxon>Mimiviridae</taxon>
        <taxon>Klosneuvirinae</taxon>
    </lineage>
</organism>
<accession>A0A481Z0F9</accession>
<gene>
    <name evidence="6" type="ORF">LCMiAC02_00850</name>
</gene>
<evidence type="ECO:0000256" key="2">
    <source>
        <dbReference type="ARBA" id="ARBA00022561"/>
    </source>
</evidence>
<reference evidence="6" key="1">
    <citation type="journal article" date="2019" name="MBio">
        <title>Virus Genomes from Deep Sea Sediments Expand the Ocean Megavirome and Support Independent Origins of Viral Gigantism.</title>
        <authorList>
            <person name="Backstrom D."/>
            <person name="Yutin N."/>
            <person name="Jorgensen S.L."/>
            <person name="Dharamshi J."/>
            <person name="Homa F."/>
            <person name="Zaremba-Niedwiedzka K."/>
            <person name="Spang A."/>
            <person name="Wolf Y.I."/>
            <person name="Koonin E.V."/>
            <person name="Ettema T.J."/>
        </authorList>
    </citation>
    <scope>NUCLEOTIDE SEQUENCE</scope>
</reference>
<dbReference type="GO" id="GO:0005198">
    <property type="term" value="F:structural molecule activity"/>
    <property type="evidence" value="ECO:0007669"/>
    <property type="project" value="InterPro"/>
</dbReference>
<dbReference type="InterPro" id="IPR031654">
    <property type="entry name" value="Capsid_N"/>
</dbReference>
<keyword evidence="3" id="KW-0946">Virion</keyword>
<dbReference type="Pfam" id="PF04451">
    <property type="entry name" value="Capsid_NCLDV"/>
    <property type="match status" value="1"/>
</dbReference>
<feature type="domain" description="Major capsid protein C-terminal" evidence="4">
    <location>
        <begin position="1149"/>
        <end position="1338"/>
    </location>
</feature>
<sequence length="1343" mass="155992">MSGGILQLVARGTEDTFITGSPEITFFKTVYRRHTNYSRGEENIPFNTRLDFGKEGTCKIQKFGDLLHHLFLVITIPEINVKHKCMMVGEIISLLNKCEIKWKTNKQNNEKFDKDDYDEVYIIINNKLDELINIGNKYDNIIMNLKSNSKSYGNKSTRAFIENKQKYLESQKYIDNILNNLMSNDQHYIIYKFIEAHKKDNTLPLQLVTSAILHNKLLKECVKYVTGETTFDPTSYNAENLLLLYNTSTITSNYTIDSSISTVIKNGISNIYENRQYNHLDSYKILNKSLITKYTTKGAHSTINNNYEMEIAKAILLDNIKYGIIKNPKLLNNVYNSLNDDFKFIFYKKLTKKGPFSYSRDDNFVNISSLNTFVPEFQDNYLSKFNLIPEPDEPNIIEHPYNLHVKNSINNFYKINKSHYNNDKFIQYFNNWTLWSRLNVGNPDYTNIDNILNLFHSNISSLFGGSIPNSLSNMYFLNYIPLLTANDIPIAIERVLDNKIALNGSNSSNILAFKNSLMIELNNMKNTIISLLKRLIYIENDFITLNKLSKFRNNSSPDGDIIIHSIIRHNMYIEYNNKKLLFHEYINTKYQEVLDNFSATGLGYVGLLRDPSIGYDSEKNNLILVKDAFFTPIDKIPKYSLYINYQYNIDKNIIINKNELPILSNIISSIWGNILSSFVSNYNDLYCNKILNKTYFNENIGAEMTNYLDYITNTHFGTSIPINYYFDTNHNDLPINGGNIGTYLLNKINILNDQINKYDNNKKLLLDVKNTILSKKIWYFEKYNTILNKLMDSNIKTASGMPQSLRDLRPNTSGIDIKNNLINLSTVDPHNNAMDIIDMMNTEFEKLINTSVNPFDENTESHKYKLWNDIQESVSATEELNKYVALYGSITSNNLYKDITNINRSYGGFLYENDIYQYMMDAAIKQSNSIIKYPHIDVTREFSTSLLQKKEEKEEDNPCCDNISDHNQKCLEFFIKKKNNNDALIYKIGDETSGLVKTLLNALKFGESANFAWIQRLGHFIIDHIKVKIGGQLQDKHTGEWMELRHELTKKDTKERGYKILIGDVPELTTFDNTIKRQYEMIIPLKFWFCNNMGSSLPLVALQHTDINIIVKLKPFDDCAFFDDNVTFVRKPKLRCNILAEYLYVEEEERTKIVKNKMEYLMDLVQINNDTIITKNSIDEEGMCEIRLYFDNPCKEFVWICQDIDHINGSQRNNEKRWHNYGLDFDTGAINPIHSVQIKFAGRVREEFKEINYYNFIVPIEHHYATPSIGINAYSMALKPELFAPTGAANLTRIDEVSFVVRFKDSTIELMKTQNKKFRFNIYAQSINFLRVMSGQCGQAFYS</sequence>
<dbReference type="InterPro" id="IPR016112">
    <property type="entry name" value="VP_dsDNA_II"/>
</dbReference>
<evidence type="ECO:0000259" key="5">
    <source>
        <dbReference type="Pfam" id="PF16903"/>
    </source>
</evidence>
<keyword evidence="2" id="KW-0167">Capsid protein</keyword>
<dbReference type="Pfam" id="PF16903">
    <property type="entry name" value="Capsid_N"/>
    <property type="match status" value="2"/>
</dbReference>
<evidence type="ECO:0000259" key="4">
    <source>
        <dbReference type="Pfam" id="PF04451"/>
    </source>
</evidence>
<proteinExistence type="predicted"/>
<name>A0A481Z0F9_9VIRU</name>
<comment type="subcellular location">
    <subcellularLocation>
        <location evidence="1">Virion</location>
    </subcellularLocation>
</comment>
<evidence type="ECO:0000256" key="3">
    <source>
        <dbReference type="ARBA" id="ARBA00022844"/>
    </source>
</evidence>
<feature type="domain" description="Major capsid protein N-terminal" evidence="5">
    <location>
        <begin position="25"/>
        <end position="85"/>
    </location>
</feature>
<evidence type="ECO:0000313" key="6">
    <source>
        <dbReference type="EMBL" id="QBK88992.1"/>
    </source>
</evidence>
<dbReference type="Gene3D" id="2.70.9.20">
    <property type="entry name" value="Major capsid protein Vp54"/>
    <property type="match status" value="1"/>
</dbReference>
<dbReference type="EMBL" id="MK500406">
    <property type="protein sequence ID" value="QBK88992.1"/>
    <property type="molecule type" value="Genomic_DNA"/>
</dbReference>